<dbReference type="PROSITE" id="PS00086">
    <property type="entry name" value="CYTOCHROME_P450"/>
    <property type="match status" value="1"/>
</dbReference>
<dbReference type="PRINTS" id="PR00359">
    <property type="entry name" value="BP450"/>
</dbReference>
<gene>
    <name evidence="9" type="ORF">DEF24_24495</name>
</gene>
<sequence length="399" mass="44655">MPETRPVPLPYRRERSWPFAPAAELVRLRSEEPLSRIPMPIPADPDLRVWLATRYSDVRGIMADPRFSNAPGPDEPRTRTRSATPPSLLGVDPPEHTRLRRPLTREFTVRGVNAMRTRIEEIVADRLAAMERAGPPADLLRDFALPVPVLVICELLGVPYRDRGDFRRRSDTLLDHSLGQEERARAAEETAAYMRALVQRHRADPGPELLGRLVREHGAVLTDADLVGLGSLLLVGGHETTANMLALGTLLLLRSPDQLAVVRDDPDAVAPAVEELLRYLSIVHFGVIRRATEDVTVAGRLVRAGELVVCSLPSANRDRDLLPDQPDRLDVTRRPVPHVAFGHGVHQCVGQQLARAELRIALPALLRRFPDLRLDVPFERIRYRDHALVYGVVSLPVRW</sequence>
<reference evidence="9 10" key="1">
    <citation type="submission" date="2018-04" db="EMBL/GenBank/DDBJ databases">
        <title>Novel actinobacteria from marine sediment.</title>
        <authorList>
            <person name="Ng Z.Y."/>
            <person name="Tan G.Y.A."/>
        </authorList>
    </citation>
    <scope>NUCLEOTIDE SEQUENCE [LARGE SCALE GENOMIC DNA]</scope>
    <source>
        <strain evidence="9 10">TPS81</strain>
    </source>
</reference>
<comment type="caution">
    <text evidence="9">The sequence shown here is derived from an EMBL/GenBank/DDBJ whole genome shotgun (WGS) entry which is preliminary data.</text>
</comment>
<dbReference type="GO" id="GO:0020037">
    <property type="term" value="F:heme binding"/>
    <property type="evidence" value="ECO:0007669"/>
    <property type="project" value="InterPro"/>
</dbReference>
<evidence type="ECO:0000256" key="8">
    <source>
        <dbReference type="SAM" id="MobiDB-lite"/>
    </source>
</evidence>
<dbReference type="CDD" id="cd11030">
    <property type="entry name" value="CYP105-like"/>
    <property type="match status" value="1"/>
</dbReference>
<dbReference type="PANTHER" id="PTHR46696">
    <property type="entry name" value="P450, PUTATIVE (EUROFUNG)-RELATED"/>
    <property type="match status" value="1"/>
</dbReference>
<keyword evidence="2 7" id="KW-0349">Heme</keyword>
<keyword evidence="3 7" id="KW-0479">Metal-binding</keyword>
<dbReference type="Proteomes" id="UP000253318">
    <property type="component" value="Unassembled WGS sequence"/>
</dbReference>
<dbReference type="GO" id="GO:0005506">
    <property type="term" value="F:iron ion binding"/>
    <property type="evidence" value="ECO:0007669"/>
    <property type="project" value="InterPro"/>
</dbReference>
<dbReference type="Gene3D" id="1.10.630.10">
    <property type="entry name" value="Cytochrome P450"/>
    <property type="match status" value="1"/>
</dbReference>
<dbReference type="PANTHER" id="PTHR46696:SF1">
    <property type="entry name" value="CYTOCHROME P450 YJIB-RELATED"/>
    <property type="match status" value="1"/>
</dbReference>
<dbReference type="InterPro" id="IPR017972">
    <property type="entry name" value="Cyt_P450_CS"/>
</dbReference>
<evidence type="ECO:0000256" key="2">
    <source>
        <dbReference type="ARBA" id="ARBA00022617"/>
    </source>
</evidence>
<protein>
    <submittedName>
        <fullName evidence="9">Cytochrome P450</fullName>
    </submittedName>
</protein>
<comment type="similarity">
    <text evidence="1 7">Belongs to the cytochrome P450 family.</text>
</comment>
<evidence type="ECO:0000313" key="9">
    <source>
        <dbReference type="EMBL" id="RCV50187.1"/>
    </source>
</evidence>
<name>A0A368SYX5_9ACTN</name>
<evidence type="ECO:0000256" key="1">
    <source>
        <dbReference type="ARBA" id="ARBA00010617"/>
    </source>
</evidence>
<evidence type="ECO:0000256" key="3">
    <source>
        <dbReference type="ARBA" id="ARBA00022723"/>
    </source>
</evidence>
<dbReference type="RefSeq" id="WP_114398197.1">
    <property type="nucleotide sequence ID" value="NZ_QEIM01000062.1"/>
</dbReference>
<dbReference type="Pfam" id="PF00067">
    <property type="entry name" value="p450"/>
    <property type="match status" value="1"/>
</dbReference>
<evidence type="ECO:0000256" key="7">
    <source>
        <dbReference type="RuleBase" id="RU000461"/>
    </source>
</evidence>
<dbReference type="SUPFAM" id="SSF48264">
    <property type="entry name" value="Cytochrome P450"/>
    <property type="match status" value="1"/>
</dbReference>
<dbReference type="OrthoDB" id="4133219at2"/>
<organism evidence="9 10">
    <name type="scientific">Marinitenerispora sediminis</name>
    <dbReference type="NCBI Taxonomy" id="1931232"/>
    <lineage>
        <taxon>Bacteria</taxon>
        <taxon>Bacillati</taxon>
        <taxon>Actinomycetota</taxon>
        <taxon>Actinomycetes</taxon>
        <taxon>Streptosporangiales</taxon>
        <taxon>Nocardiopsidaceae</taxon>
        <taxon>Marinitenerispora</taxon>
    </lineage>
</organism>
<proteinExistence type="inferred from homology"/>
<dbReference type="FunFam" id="1.10.630.10:FF:000018">
    <property type="entry name" value="Cytochrome P450 monooxygenase"/>
    <property type="match status" value="1"/>
</dbReference>
<evidence type="ECO:0000256" key="4">
    <source>
        <dbReference type="ARBA" id="ARBA00023002"/>
    </source>
</evidence>
<dbReference type="AlphaFoldDB" id="A0A368SYX5"/>
<keyword evidence="6 7" id="KW-0503">Monooxygenase</keyword>
<dbReference type="GO" id="GO:0004497">
    <property type="term" value="F:monooxygenase activity"/>
    <property type="evidence" value="ECO:0007669"/>
    <property type="project" value="UniProtKB-KW"/>
</dbReference>
<accession>A0A368SYX5</accession>
<dbReference type="InterPro" id="IPR002397">
    <property type="entry name" value="Cyt_P450_B"/>
</dbReference>
<dbReference type="GO" id="GO:0016705">
    <property type="term" value="F:oxidoreductase activity, acting on paired donors, with incorporation or reduction of molecular oxygen"/>
    <property type="evidence" value="ECO:0007669"/>
    <property type="project" value="InterPro"/>
</dbReference>
<evidence type="ECO:0000256" key="6">
    <source>
        <dbReference type="ARBA" id="ARBA00023033"/>
    </source>
</evidence>
<keyword evidence="5 7" id="KW-0408">Iron</keyword>
<dbReference type="PRINTS" id="PR00385">
    <property type="entry name" value="P450"/>
</dbReference>
<dbReference type="EMBL" id="QEIN01000293">
    <property type="protein sequence ID" value="RCV50187.1"/>
    <property type="molecule type" value="Genomic_DNA"/>
</dbReference>
<keyword evidence="4 7" id="KW-0560">Oxidoreductase</keyword>
<evidence type="ECO:0000256" key="5">
    <source>
        <dbReference type="ARBA" id="ARBA00023004"/>
    </source>
</evidence>
<dbReference type="InterPro" id="IPR001128">
    <property type="entry name" value="Cyt_P450"/>
</dbReference>
<keyword evidence="10" id="KW-1185">Reference proteome</keyword>
<evidence type="ECO:0000313" key="10">
    <source>
        <dbReference type="Proteomes" id="UP000253318"/>
    </source>
</evidence>
<feature type="region of interest" description="Disordered" evidence="8">
    <location>
        <begin position="63"/>
        <end position="96"/>
    </location>
</feature>
<dbReference type="InterPro" id="IPR036396">
    <property type="entry name" value="Cyt_P450_sf"/>
</dbReference>